<name>B2FRI2_STRMK</name>
<dbReference type="EnsemblBacteria" id="CAQ45884">
    <property type="protein sequence ID" value="CAQ45884"/>
    <property type="gene ID" value="Smlt2395"/>
</dbReference>
<evidence type="ECO:0000256" key="1">
    <source>
        <dbReference type="SAM" id="Phobius"/>
    </source>
</evidence>
<dbReference type="RefSeq" id="WP_012480176.1">
    <property type="nucleotide sequence ID" value="NC_010943.1"/>
</dbReference>
<keyword evidence="2" id="KW-0732">Signal</keyword>
<keyword evidence="1 3" id="KW-0812">Transmembrane</keyword>
<dbReference type="AlphaFoldDB" id="B2FRI2"/>
<dbReference type="HOGENOM" id="CLU_2467703_0_0_6"/>
<organism evidence="3 4">
    <name type="scientific">Stenotrophomonas maltophilia (strain K279a)</name>
    <dbReference type="NCBI Taxonomy" id="522373"/>
    <lineage>
        <taxon>Bacteria</taxon>
        <taxon>Pseudomonadati</taxon>
        <taxon>Pseudomonadota</taxon>
        <taxon>Gammaproteobacteria</taxon>
        <taxon>Lysobacterales</taxon>
        <taxon>Lysobacteraceae</taxon>
        <taxon>Stenotrophomonas</taxon>
        <taxon>Stenotrophomonas maltophilia group</taxon>
    </lineage>
</organism>
<feature type="signal peptide" evidence="2">
    <location>
        <begin position="1"/>
        <end position="39"/>
    </location>
</feature>
<dbReference type="EMBL" id="AM743169">
    <property type="protein sequence ID" value="CAQ45884.1"/>
    <property type="molecule type" value="Genomic_DNA"/>
</dbReference>
<evidence type="ECO:0000313" key="3">
    <source>
        <dbReference type="EMBL" id="CAQ45884.1"/>
    </source>
</evidence>
<evidence type="ECO:0000256" key="2">
    <source>
        <dbReference type="SAM" id="SignalP"/>
    </source>
</evidence>
<feature type="chain" id="PRO_5002778008" evidence="2">
    <location>
        <begin position="40"/>
        <end position="88"/>
    </location>
</feature>
<dbReference type="PATRIC" id="fig|522373.3.peg.2282"/>
<proteinExistence type="predicted"/>
<reference evidence="3 4" key="1">
    <citation type="journal article" date="2008" name="Genome Biol.">
        <title>The complete genome, comparative and functional analysis of Stenotrophomonas maltophilia reveals an organism heavily shielded by drug resistance determinants.</title>
        <authorList>
            <person name="Crossman L.C."/>
            <person name="Gould V.C."/>
            <person name="Dow J.M."/>
            <person name="Vernikos G.S."/>
            <person name="Okazaki A."/>
            <person name="Sebaihia M."/>
            <person name="Saunders D."/>
            <person name="Arrowsmith C."/>
            <person name="Carver T."/>
            <person name="Peters N."/>
            <person name="Adlem E."/>
            <person name="Kerhornou A."/>
            <person name="Lord A."/>
            <person name="Murphy L."/>
            <person name="Seeger K."/>
            <person name="Squares R."/>
            <person name="Rutter S."/>
            <person name="Quail M.A."/>
            <person name="Rajandream M.A."/>
            <person name="Harris D."/>
            <person name="Churcher C."/>
            <person name="Bentley S.D."/>
            <person name="Parkhill J."/>
            <person name="Thomson N.R."/>
            <person name="Avison M.B."/>
        </authorList>
    </citation>
    <scope>NUCLEOTIDE SEQUENCE [LARGE SCALE GENOMIC DNA]</scope>
    <source>
        <strain evidence="3 4">K279a</strain>
    </source>
</reference>
<evidence type="ECO:0000313" key="4">
    <source>
        <dbReference type="Proteomes" id="UP000008840"/>
    </source>
</evidence>
<keyword evidence="1" id="KW-0472">Membrane</keyword>
<accession>B2FRI2</accession>
<gene>
    <name evidence="3" type="ordered locus">Smlt2395</name>
</gene>
<sequence length="88" mass="8767">MNKNIAIARRQSMKSRVKSAATKLSAVVVSSMVSASAFAQAAGGDMPASVDGAATFMTTKGGIAIAVAAAITLIMLGITAAKLPRKGS</sequence>
<protein>
    <submittedName>
        <fullName evidence="3">Transmembrane protein</fullName>
    </submittedName>
</protein>
<keyword evidence="1" id="KW-1133">Transmembrane helix</keyword>
<keyword evidence="4" id="KW-1185">Reference proteome</keyword>
<feature type="transmembrane region" description="Helical" evidence="1">
    <location>
        <begin position="63"/>
        <end position="83"/>
    </location>
</feature>
<dbReference type="Proteomes" id="UP000008840">
    <property type="component" value="Chromosome"/>
</dbReference>
<dbReference type="KEGG" id="sml:Smlt2395"/>